<evidence type="ECO:0000313" key="2">
    <source>
        <dbReference type="Proteomes" id="UP001631969"/>
    </source>
</evidence>
<sequence>MIVDDEELIRLGIAKILGKSELSVQIAGLYANGLEASAAMSKLQPGELHVLITDIKMPVIDGLRLIEKAKERFPALHVIVISGFNEFEYARQALRFGVFDYLLKPLDKYDLFQSLTKISRSLDETEPDCRERDAGEQEHRVAERIKQILDKEFDKTFNLEQLAERVELSPSYVSKLFRQQTGLTMTDYLIAVRMEKAKQFLTDYPQLKNYEVSSMLGYSDPVYFNKLFKKTVGLTPKEYKEKYISP</sequence>
<proteinExistence type="predicted"/>
<name>A0ACC7P4B7_9BACL</name>
<reference evidence="1" key="1">
    <citation type="submission" date="2024-12" db="EMBL/GenBank/DDBJ databases">
        <authorList>
            <person name="Wu N."/>
        </authorList>
    </citation>
    <scope>NUCLEOTIDE SEQUENCE</scope>
    <source>
        <strain evidence="1">P15</strain>
    </source>
</reference>
<evidence type="ECO:0000313" key="1">
    <source>
        <dbReference type="EMBL" id="MFM9331250.1"/>
    </source>
</evidence>
<accession>A0ACC7P4B7</accession>
<comment type="caution">
    <text evidence="1">The sequence shown here is derived from an EMBL/GenBank/DDBJ whole genome shotgun (WGS) entry which is preliminary data.</text>
</comment>
<gene>
    <name evidence="1" type="ORF">ACI1P1_23420</name>
</gene>
<organism evidence="1 2">
    <name type="scientific">Paenibacillus mesotrionivorans</name>
    <dbReference type="NCBI Taxonomy" id="3160968"/>
    <lineage>
        <taxon>Bacteria</taxon>
        <taxon>Bacillati</taxon>
        <taxon>Bacillota</taxon>
        <taxon>Bacilli</taxon>
        <taxon>Bacillales</taxon>
        <taxon>Paenibacillaceae</taxon>
        <taxon>Paenibacillus</taxon>
    </lineage>
</organism>
<protein>
    <submittedName>
        <fullName evidence="1">Response regulator</fullName>
    </submittedName>
</protein>
<keyword evidence="2" id="KW-1185">Reference proteome</keyword>
<dbReference type="EMBL" id="JBJURJ010000017">
    <property type="protein sequence ID" value="MFM9331250.1"/>
    <property type="molecule type" value="Genomic_DNA"/>
</dbReference>
<dbReference type="Proteomes" id="UP001631969">
    <property type="component" value="Unassembled WGS sequence"/>
</dbReference>